<dbReference type="GeneID" id="118355991"/>
<dbReference type="EC" id="3.1.2.22" evidence="2"/>
<comment type="catalytic activity">
    <reaction evidence="12">
        <text>2 1-(9Z-octadecenoyl)-sn-glycero-3-phospho-(1'-sn-glycerol) = 1-(9Z-octadecenoyl)-sn-glycero-3-phospho-(3'-(9Z-octadecenoyl)-1'-sn-glycerol) + sn-glycero-3-phospho-(1'-sn-glycerol)</text>
        <dbReference type="Rhea" id="RHEA:77599"/>
        <dbReference type="ChEBI" id="CHEBI:64717"/>
        <dbReference type="ChEBI" id="CHEBI:72828"/>
        <dbReference type="ChEBI" id="CHEBI:232637"/>
    </reaction>
    <physiologicalReaction direction="left-to-right" evidence="12">
        <dbReference type="Rhea" id="RHEA:77600"/>
    </physiologicalReaction>
</comment>
<dbReference type="InterPro" id="IPR026138">
    <property type="entry name" value="CLN5"/>
</dbReference>
<evidence type="ECO:0000256" key="5">
    <source>
        <dbReference type="ARBA" id="ARBA00044532"/>
    </source>
</evidence>
<keyword evidence="3" id="KW-0325">Glycoprotein</keyword>
<comment type="function">
    <text evidence="9">Catalyzes the synthesis of bis(monoacylglycero)phosphate (BMP) via transacylation of 2 molecules of lysophosphatidylglycerol (LPG). BMP also known as lysobisphosphatidic acid plays a key role in the formation of intraluminal vesicles and in maintaining intracellular cholesterol homeostasis. Can use only LPG as the exclusive lysophospholipid acyl donor for base exchange and displays BMP synthase activity towards various LPGs (LPG 14:0, LPG 16:0, LPG 18:0, LPG 18:1) with a higher preference for longer chain lengths. Plays a role in influencing the retrograde trafficking of lysosomal sorting receptors SORT1 and IGF2R from the endosomes to the trans-Golgi network by controlling the recruitment of retromer complex to the endosomal membrane. Regulates the localization and activation of RAB7A which is required to recruit the retromer complex to the endosomal membrane.</text>
</comment>
<evidence type="ECO:0000256" key="3">
    <source>
        <dbReference type="ARBA" id="ARBA00023180"/>
    </source>
</evidence>
<evidence type="ECO:0000256" key="2">
    <source>
        <dbReference type="ARBA" id="ARBA00012423"/>
    </source>
</evidence>
<dbReference type="PANTHER" id="PTHR15380">
    <property type="entry name" value="CEROID-LIPOFUSCINOSIS, NEURONAL 5"/>
    <property type="match status" value="1"/>
</dbReference>
<evidence type="ECO:0000256" key="10">
    <source>
        <dbReference type="ARBA" id="ARBA00047409"/>
    </source>
</evidence>
<dbReference type="Pfam" id="PF15014">
    <property type="entry name" value="CLN5"/>
    <property type="match status" value="1"/>
</dbReference>
<dbReference type="OrthoDB" id="10005881at2759"/>
<comment type="catalytic activity">
    <reaction evidence="10">
        <text>S-hexadecanoyl-L-cysteinyl-[protein] + H2O = L-cysteinyl-[protein] + hexadecanoate + H(+)</text>
        <dbReference type="Rhea" id="RHEA:19233"/>
        <dbReference type="Rhea" id="RHEA-COMP:10131"/>
        <dbReference type="Rhea" id="RHEA-COMP:11032"/>
        <dbReference type="ChEBI" id="CHEBI:7896"/>
        <dbReference type="ChEBI" id="CHEBI:15377"/>
        <dbReference type="ChEBI" id="CHEBI:15378"/>
        <dbReference type="ChEBI" id="CHEBI:29950"/>
        <dbReference type="ChEBI" id="CHEBI:74151"/>
        <dbReference type="EC" id="3.1.2.22"/>
    </reaction>
    <physiologicalReaction direction="left-to-right" evidence="10">
        <dbReference type="Rhea" id="RHEA:19234"/>
    </physiologicalReaction>
</comment>
<comment type="catalytic activity">
    <reaction evidence="14">
        <text>2 1-acyl-sn-glycero-3-phospho-(1'-sn-glycerol) = 1-acyl-sn-glycero-3-phospho-(3'-acyl-sn-1'-glycerol) + sn-glycero-3-phospho-(1'-sn-glycerol)</text>
        <dbReference type="Rhea" id="RHEA:77619"/>
        <dbReference type="ChEBI" id="CHEBI:64717"/>
        <dbReference type="ChEBI" id="CHEBI:64840"/>
        <dbReference type="ChEBI" id="CHEBI:232628"/>
    </reaction>
    <physiologicalReaction direction="left-to-right" evidence="14">
        <dbReference type="Rhea" id="RHEA:77620"/>
    </physiologicalReaction>
</comment>
<keyword evidence="16" id="KW-1185">Reference proteome</keyword>
<sequence length="331" mass="37423">MLTVSPSISSSQFQKSSHEDFQMHAHLHFGGGPGFYSGPLGMDLVISLPSVIPPPPLLKSKTHVQFHRGDPLGDRVEGLQSYKGSGVQWESKWLELSDCREAPEAPGAATWRRRGAPTVGSVGSGARARPRGALFGAGPWRCSGCRQPRPTPPGASGRCPTRNTFNEMAKWVKRDNETGIYYETWTVQASPARGAETWFESYDCSKFVLRTYKKLAELGAEFKKIETNYTRIFLYSGEPTYLGNETSVFGPTGNKTLALAIKKFYYPFKPHWSTKEFLFSILQIFDAVIIHREFYLFYNFEYWFLPMKFPFIKVTYEEIPLPNRNKTLSGL</sequence>
<reference evidence="17" key="1">
    <citation type="submission" date="2025-08" db="UniProtKB">
        <authorList>
            <consortium name="RefSeq"/>
        </authorList>
    </citation>
    <scope>IDENTIFICATION</scope>
    <source>
        <tissue evidence="17">Blood</tissue>
    </source>
</reference>
<organism evidence="16 17">
    <name type="scientific">Zalophus californianus</name>
    <name type="common">California sealion</name>
    <dbReference type="NCBI Taxonomy" id="9704"/>
    <lineage>
        <taxon>Eukaryota</taxon>
        <taxon>Metazoa</taxon>
        <taxon>Chordata</taxon>
        <taxon>Craniata</taxon>
        <taxon>Vertebrata</taxon>
        <taxon>Euteleostomi</taxon>
        <taxon>Mammalia</taxon>
        <taxon>Eutheria</taxon>
        <taxon>Laurasiatheria</taxon>
        <taxon>Carnivora</taxon>
        <taxon>Caniformia</taxon>
        <taxon>Pinnipedia</taxon>
        <taxon>Otariidae</taxon>
        <taxon>Zalophus</taxon>
    </lineage>
</organism>
<evidence type="ECO:0000256" key="14">
    <source>
        <dbReference type="ARBA" id="ARBA00051553"/>
    </source>
</evidence>
<evidence type="ECO:0000256" key="4">
    <source>
        <dbReference type="ARBA" id="ARBA00044494"/>
    </source>
</evidence>
<evidence type="ECO:0000256" key="1">
    <source>
        <dbReference type="ARBA" id="ARBA00007028"/>
    </source>
</evidence>
<evidence type="ECO:0000256" key="9">
    <source>
        <dbReference type="ARBA" id="ARBA00045492"/>
    </source>
</evidence>
<comment type="similarity">
    <text evidence="1">Belongs to the CLN5 family.</text>
</comment>
<evidence type="ECO:0000256" key="12">
    <source>
        <dbReference type="ARBA" id="ARBA00051022"/>
    </source>
</evidence>
<evidence type="ECO:0000313" key="17">
    <source>
        <dbReference type="RefSeq" id="XP_035577876.1"/>
    </source>
</evidence>
<dbReference type="GO" id="GO:0016798">
    <property type="term" value="F:hydrolase activity, acting on glycosyl bonds"/>
    <property type="evidence" value="ECO:0007669"/>
    <property type="project" value="TreeGrafter"/>
</dbReference>
<evidence type="ECO:0000256" key="8">
    <source>
        <dbReference type="ARBA" id="ARBA00044557"/>
    </source>
</evidence>
<protein>
    <recommendedName>
        <fullName evidence="5">Bis(monoacylglycero)phosphate synthase CLN5</fullName>
        <ecNumber evidence="2">3.1.2.22</ecNumber>
    </recommendedName>
    <alternativeName>
        <fullName evidence="6">Ceroid-lipofuscinosis neuronal protein 5</fullName>
    </alternativeName>
    <alternativeName>
        <fullName evidence="8">Palmitoyl protein thioesterase CLN5</fullName>
    </alternativeName>
    <alternativeName>
        <fullName evidence="7">S-depalmitoylase CLN5</fullName>
    </alternativeName>
</protein>
<gene>
    <name evidence="17" type="primary">LOC118355991</name>
</gene>
<accession>A0A6P9EXL0</accession>
<evidence type="ECO:0000313" key="16">
    <source>
        <dbReference type="Proteomes" id="UP000515165"/>
    </source>
</evidence>
<evidence type="ECO:0000256" key="11">
    <source>
        <dbReference type="ARBA" id="ARBA00050455"/>
    </source>
</evidence>
<dbReference type="GO" id="GO:0008474">
    <property type="term" value="F:palmitoyl-(protein) hydrolase activity"/>
    <property type="evidence" value="ECO:0007669"/>
    <property type="project" value="UniProtKB-EC"/>
</dbReference>
<evidence type="ECO:0000256" key="7">
    <source>
        <dbReference type="ARBA" id="ARBA00044556"/>
    </source>
</evidence>
<evidence type="ECO:0000256" key="15">
    <source>
        <dbReference type="ARBA" id="ARBA00051789"/>
    </source>
</evidence>
<name>A0A6P9EXL0_ZALCA</name>
<proteinExistence type="inferred from homology"/>
<dbReference type="Proteomes" id="UP000515165">
    <property type="component" value="Chromosome 1"/>
</dbReference>
<dbReference type="RefSeq" id="XP_035577876.1">
    <property type="nucleotide sequence ID" value="XM_035721983.1"/>
</dbReference>
<comment type="catalytic activity">
    <reaction evidence="13">
        <text>2 1-hexadecanoyl-sn-glycero-3-phospho-(1'-sn-glycerol) = 1-hexadecanoyl-sn-glycero-3-phospho-(3'-hexadecanoyl-1'-sn-glycerol) + sn-glycero-3-phospho-(1'-sn-glycerol)</text>
        <dbReference type="Rhea" id="RHEA:77607"/>
        <dbReference type="ChEBI" id="CHEBI:64717"/>
        <dbReference type="ChEBI" id="CHEBI:75158"/>
        <dbReference type="ChEBI" id="CHEBI:232639"/>
    </reaction>
    <physiologicalReaction direction="left-to-right" evidence="13">
        <dbReference type="Rhea" id="RHEA:77608"/>
    </physiologicalReaction>
</comment>
<comment type="catalytic activity">
    <reaction evidence="15">
        <text>2 1-octadecanoyl-sn-glycero-3-phospho-(1'-sn-glycerol) = 1-octadecanoyl-sn-glycero-3-phospho-(3'-octadecanoyl-1'-sn-glycerol) + sn-glycero-3-phospho-(1'-sn-glycerol)</text>
        <dbReference type="Rhea" id="RHEA:77603"/>
        <dbReference type="ChEBI" id="CHEBI:64717"/>
        <dbReference type="ChEBI" id="CHEBI:72827"/>
        <dbReference type="ChEBI" id="CHEBI:232638"/>
    </reaction>
    <physiologicalReaction direction="left-to-right" evidence="15">
        <dbReference type="Rhea" id="RHEA:77604"/>
    </physiologicalReaction>
</comment>
<comment type="function">
    <text evidence="4">Exhibits palmitoyl protein thioesterase (S-depalmitoylation) activity in vitro and most likely plays a role in protein S-depalmitoylation.</text>
</comment>
<dbReference type="AlphaFoldDB" id="A0A6P9EXL0"/>
<dbReference type="KEGG" id="zca:118355991"/>
<comment type="catalytic activity">
    <reaction evidence="11">
        <text>2 1-tetradecanoyl-sn-glycero-3-phospho-(1'-sn-glycerol) = 1-tetradecanoyl-sn-glycero-3-phospho-(3'-tetradecanoyl-1'-sn-glycerol) + sn-glycero-3-phospho-(1'-sn-glycerol)</text>
        <dbReference type="Rhea" id="RHEA:77611"/>
        <dbReference type="ChEBI" id="CHEBI:64717"/>
        <dbReference type="ChEBI" id="CHEBI:72826"/>
        <dbReference type="ChEBI" id="CHEBI:232640"/>
    </reaction>
    <physiologicalReaction direction="left-to-right" evidence="11">
        <dbReference type="Rhea" id="RHEA:77612"/>
    </physiologicalReaction>
</comment>
<evidence type="ECO:0000256" key="6">
    <source>
        <dbReference type="ARBA" id="ARBA00044547"/>
    </source>
</evidence>
<evidence type="ECO:0000256" key="13">
    <source>
        <dbReference type="ARBA" id="ARBA00051183"/>
    </source>
</evidence>
<dbReference type="GO" id="GO:0005765">
    <property type="term" value="C:lysosomal membrane"/>
    <property type="evidence" value="ECO:0007669"/>
    <property type="project" value="TreeGrafter"/>
</dbReference>
<dbReference type="GO" id="GO:0007040">
    <property type="term" value="P:lysosome organization"/>
    <property type="evidence" value="ECO:0007669"/>
    <property type="project" value="TreeGrafter"/>
</dbReference>
<dbReference type="PANTHER" id="PTHR15380:SF2">
    <property type="entry name" value="CEROID-LIPOFUSCINOSIS NEURONAL PROTEIN 5"/>
    <property type="match status" value="1"/>
</dbReference>